<accession>A0AAV7IBQ4</accession>
<dbReference type="AlphaFoldDB" id="A0AAV7IBQ4"/>
<reference evidence="1 2" key="1">
    <citation type="journal article" date="2021" name="J. Hered.">
        <title>A chromosome-level genome assembly of the parasitoid wasp, Cotesia glomerata (Hymenoptera: Braconidae).</title>
        <authorList>
            <person name="Pinto B.J."/>
            <person name="Weis J.J."/>
            <person name="Gamble T."/>
            <person name="Ode P.J."/>
            <person name="Paul R."/>
            <person name="Zaspel J.M."/>
        </authorList>
    </citation>
    <scope>NUCLEOTIDE SEQUENCE [LARGE SCALE GENOMIC DNA]</scope>
    <source>
        <strain evidence="1">CgM1</strain>
    </source>
</reference>
<sequence>MLVAISLTSACTNSFNYNESIKNTENRNEMDEPIPIISSTVENIERKNIKNISRIAIIQKIQETIKANNRMFPECHDQEIGEYVKDTKSFLNKKFERWNEDDVEDFRYYCDCGVNKLQMYAKYFEKIDMDAATDMIYHVDDKILRYFDYKRAEEQSFFYWDLAICFTRLLICYEYLGNDELVDNKLICHSVVNRLTNALNNDFYSTEDWMSHNAKKIVYLNISRLLTNYLYSKNKFEAMIDNDAINLIKRFIPQLQDQQYKHFYLDSFLMQLEKKWPEYKLSSLSDSYERRMSNLRSSAYAALYSYPLPGLPDAATYRHLGYF</sequence>
<dbReference type="EMBL" id="JAHXZJ010001864">
    <property type="protein sequence ID" value="KAH0549058.1"/>
    <property type="molecule type" value="Genomic_DNA"/>
</dbReference>
<protein>
    <submittedName>
        <fullName evidence="1">Uncharacterized protein</fullName>
    </submittedName>
</protein>
<comment type="caution">
    <text evidence="1">The sequence shown here is derived from an EMBL/GenBank/DDBJ whole genome shotgun (WGS) entry which is preliminary data.</text>
</comment>
<name>A0AAV7IBQ4_COTGL</name>
<keyword evidence="2" id="KW-1185">Reference proteome</keyword>
<gene>
    <name evidence="1" type="ORF">KQX54_005499</name>
</gene>
<dbReference type="Proteomes" id="UP000826195">
    <property type="component" value="Unassembled WGS sequence"/>
</dbReference>
<proteinExistence type="predicted"/>
<evidence type="ECO:0000313" key="2">
    <source>
        <dbReference type="Proteomes" id="UP000826195"/>
    </source>
</evidence>
<evidence type="ECO:0000313" key="1">
    <source>
        <dbReference type="EMBL" id="KAH0549058.1"/>
    </source>
</evidence>
<organism evidence="1 2">
    <name type="scientific">Cotesia glomerata</name>
    <name type="common">Lepidopteran parasitic wasp</name>
    <name type="synonym">Apanteles glomeratus</name>
    <dbReference type="NCBI Taxonomy" id="32391"/>
    <lineage>
        <taxon>Eukaryota</taxon>
        <taxon>Metazoa</taxon>
        <taxon>Ecdysozoa</taxon>
        <taxon>Arthropoda</taxon>
        <taxon>Hexapoda</taxon>
        <taxon>Insecta</taxon>
        <taxon>Pterygota</taxon>
        <taxon>Neoptera</taxon>
        <taxon>Endopterygota</taxon>
        <taxon>Hymenoptera</taxon>
        <taxon>Apocrita</taxon>
        <taxon>Ichneumonoidea</taxon>
        <taxon>Braconidae</taxon>
        <taxon>Microgastrinae</taxon>
        <taxon>Cotesia</taxon>
    </lineage>
</organism>